<name>A0A1H9CJ49_9GAMM</name>
<dbReference type="SUPFAM" id="SSF46689">
    <property type="entry name" value="Homeodomain-like"/>
    <property type="match status" value="1"/>
</dbReference>
<keyword evidence="1" id="KW-0805">Transcription regulation</keyword>
<dbReference type="AlphaFoldDB" id="A0A1H9CJ49"/>
<protein>
    <submittedName>
        <fullName evidence="5">AraC-type DNA-binding protein</fullName>
    </submittedName>
</protein>
<dbReference type="InterPro" id="IPR050204">
    <property type="entry name" value="AraC_XylS_family_regulators"/>
</dbReference>
<dbReference type="InterPro" id="IPR009057">
    <property type="entry name" value="Homeodomain-like_sf"/>
</dbReference>
<evidence type="ECO:0000259" key="4">
    <source>
        <dbReference type="PROSITE" id="PS01124"/>
    </source>
</evidence>
<dbReference type="Pfam" id="PF02311">
    <property type="entry name" value="AraC_binding"/>
    <property type="match status" value="1"/>
</dbReference>
<dbReference type="Pfam" id="PF12833">
    <property type="entry name" value="HTH_18"/>
    <property type="match status" value="1"/>
</dbReference>
<sequence>MKVRDIEQQFIRLPGMPQMELRSTWDSRQGYKSHSHRQFSIGLLHSGETCFSCKGDEQRIVAGELVIIEPDRVHACNPLENGSRGYYMLYIEASWCLQWLSSFYGSDVTHFYCEQTLIRDQQVIDTFLTLVEQLQRQDGGVIPITLERLATQLLLPYCSPAEEGSDRDHRCVELKQRLLADLQHPPALAELAAISDCTPEAVIRRFRRHYGITPKALVNNARIEQAKLLLREGVPIVDVAGQLGFSDQSQFHRTFVNYTASTPGQYQQS</sequence>
<dbReference type="Gene3D" id="1.10.10.60">
    <property type="entry name" value="Homeodomain-like"/>
    <property type="match status" value="2"/>
</dbReference>
<dbReference type="Proteomes" id="UP000198749">
    <property type="component" value="Unassembled WGS sequence"/>
</dbReference>
<evidence type="ECO:0000256" key="3">
    <source>
        <dbReference type="ARBA" id="ARBA00023163"/>
    </source>
</evidence>
<keyword evidence="6" id="KW-1185">Reference proteome</keyword>
<dbReference type="GO" id="GO:0003700">
    <property type="term" value="F:DNA-binding transcription factor activity"/>
    <property type="evidence" value="ECO:0007669"/>
    <property type="project" value="InterPro"/>
</dbReference>
<dbReference type="EMBL" id="FOGB01000001">
    <property type="protein sequence ID" value="SEQ01232.1"/>
    <property type="molecule type" value="Genomic_DNA"/>
</dbReference>
<dbReference type="PROSITE" id="PS01124">
    <property type="entry name" value="HTH_ARAC_FAMILY_2"/>
    <property type="match status" value="1"/>
</dbReference>
<reference evidence="6" key="1">
    <citation type="submission" date="2016-10" db="EMBL/GenBank/DDBJ databases">
        <authorList>
            <person name="Varghese N."/>
            <person name="Submissions S."/>
        </authorList>
    </citation>
    <scope>NUCLEOTIDE SEQUENCE [LARGE SCALE GENOMIC DNA]</scope>
    <source>
        <strain evidence="6">DSM 18887</strain>
    </source>
</reference>
<dbReference type="PANTHER" id="PTHR46796:SF2">
    <property type="entry name" value="TRANSCRIPTIONAL REGULATORY PROTEIN"/>
    <property type="match status" value="1"/>
</dbReference>
<dbReference type="InterPro" id="IPR018060">
    <property type="entry name" value="HTH_AraC"/>
</dbReference>
<evidence type="ECO:0000313" key="6">
    <source>
        <dbReference type="Proteomes" id="UP000198749"/>
    </source>
</evidence>
<dbReference type="InterPro" id="IPR003313">
    <property type="entry name" value="AraC-bd"/>
</dbReference>
<evidence type="ECO:0000313" key="5">
    <source>
        <dbReference type="EMBL" id="SEQ01232.1"/>
    </source>
</evidence>
<dbReference type="InterPro" id="IPR014710">
    <property type="entry name" value="RmlC-like_jellyroll"/>
</dbReference>
<keyword evidence="3" id="KW-0804">Transcription</keyword>
<dbReference type="InterPro" id="IPR037923">
    <property type="entry name" value="HTH-like"/>
</dbReference>
<dbReference type="OrthoDB" id="9809338at2"/>
<organism evidence="5 6">
    <name type="scientific">Amphritea atlantica</name>
    <dbReference type="NCBI Taxonomy" id="355243"/>
    <lineage>
        <taxon>Bacteria</taxon>
        <taxon>Pseudomonadati</taxon>
        <taxon>Pseudomonadota</taxon>
        <taxon>Gammaproteobacteria</taxon>
        <taxon>Oceanospirillales</taxon>
        <taxon>Oceanospirillaceae</taxon>
        <taxon>Amphritea</taxon>
    </lineage>
</organism>
<evidence type="ECO:0000256" key="1">
    <source>
        <dbReference type="ARBA" id="ARBA00023015"/>
    </source>
</evidence>
<dbReference type="GO" id="GO:0043565">
    <property type="term" value="F:sequence-specific DNA binding"/>
    <property type="evidence" value="ECO:0007669"/>
    <property type="project" value="InterPro"/>
</dbReference>
<dbReference type="STRING" id="355243.SAMN03080615_00010"/>
<feature type="domain" description="HTH araC/xylS-type" evidence="4">
    <location>
        <begin position="172"/>
        <end position="269"/>
    </location>
</feature>
<dbReference type="PANTHER" id="PTHR46796">
    <property type="entry name" value="HTH-TYPE TRANSCRIPTIONAL ACTIVATOR RHAS-RELATED"/>
    <property type="match status" value="1"/>
</dbReference>
<dbReference type="Gene3D" id="2.60.120.10">
    <property type="entry name" value="Jelly Rolls"/>
    <property type="match status" value="1"/>
</dbReference>
<evidence type="ECO:0000256" key="2">
    <source>
        <dbReference type="ARBA" id="ARBA00023125"/>
    </source>
</evidence>
<dbReference type="RefSeq" id="WP_091352279.1">
    <property type="nucleotide sequence ID" value="NZ_AP025284.1"/>
</dbReference>
<keyword evidence="2 5" id="KW-0238">DNA-binding</keyword>
<accession>A0A1H9CJ49</accession>
<dbReference type="SMART" id="SM00342">
    <property type="entry name" value="HTH_ARAC"/>
    <property type="match status" value="1"/>
</dbReference>
<proteinExistence type="predicted"/>
<gene>
    <name evidence="5" type="ORF">SAMN03080615_00010</name>
</gene>
<dbReference type="SUPFAM" id="SSF51215">
    <property type="entry name" value="Regulatory protein AraC"/>
    <property type="match status" value="1"/>
</dbReference>